<dbReference type="PANTHER" id="PTHR46759:SF2">
    <property type="match status" value="1"/>
</dbReference>
<reference evidence="3" key="1">
    <citation type="journal article" date="2017" name="bioRxiv">
        <title>Comparative analysis of the genomes of Stylophora pistillata and Acropora digitifera provides evidence for extensive differences between species of corals.</title>
        <authorList>
            <person name="Voolstra C.R."/>
            <person name="Li Y."/>
            <person name="Liew Y.J."/>
            <person name="Baumgarten S."/>
            <person name="Zoccola D."/>
            <person name="Flot J.-F."/>
            <person name="Tambutte S."/>
            <person name="Allemand D."/>
            <person name="Aranda M."/>
        </authorList>
    </citation>
    <scope>NUCLEOTIDE SEQUENCE [LARGE SCALE GENOMIC DNA]</scope>
</reference>
<dbReference type="EMBL" id="LSMT01000375">
    <property type="protein sequence ID" value="PFX19137.1"/>
    <property type="molecule type" value="Genomic_DNA"/>
</dbReference>
<dbReference type="AlphaFoldDB" id="A0A2B4RS05"/>
<dbReference type="OrthoDB" id="5954088at2759"/>
<keyword evidence="3" id="KW-1185">Reference proteome</keyword>
<accession>A0A2B4RS05</accession>
<protein>
    <submittedName>
        <fullName evidence="2">Uncharacterized protein</fullName>
    </submittedName>
</protein>
<dbReference type="Proteomes" id="UP000225706">
    <property type="component" value="Unassembled WGS sequence"/>
</dbReference>
<name>A0A2B4RS05_STYPI</name>
<sequence length="942" mass="105992">MMRISSQLLRSRTTQPLQLVEYLDLSNLGLVSLERLELCPKLQTLIVRGNRIEAVPDLRCYSQLWKIDLANNVVRSLEGLFSVAAFGTLILANNDLDWIELQKMRHVHILDLSLHGNHKLEMDAYYRMHVIDILPLVWMLDGRIITSAERAQVEQFFKDSALSDRPVRHKLPKNQFVPSSLKNVSVTGVFGQKREHLMRRFPIKEKLNVDLDKRRLLYLAYSLQQEVNLYVKSNMKGKVKPSLLIENLINYRNEDKERCNMLLLMLVASLEFAIPSLLVQQTLDITRLRKIRNVDTMDVFMLPRDVRCRVISLLLGAVKIEHDQHIDGGLYNRLYLCLYDLVADLVRLANGDSIAKYQATRRRLDSRKAGYRCLLASEVVQLLCIVPVFFDFIGKDPGVLDLIIVATKDEMIGERIRSLSWKMQSAGGGINRVSREVAEYLLERVKQANATLSGKKGTDHGRLIKAEQQMRSAEPSYVISSKRLLKTSHERPQSCIGLIWSKLERYNMPSGSKNRAMSAVGVKTSQKAGLMRKRIKSAGRKPVLGDRVEVGHQAYGRLVAIPESDMGLVQLETIAAPKFQQADYPISYLDQQFLYVGFADINWDCASETWRQSYSKGFMESVGRKGSRGTTLEGCHNREEVAQFLSDAIRQNLQLRVDLSAAHNTDTISDIGEPVATGETVITDHVRSIVRECLQEADVKWTSSYQPDINDNHMYDTTGNDEQPLEENADNLSIPVVASEVTAHADSESNKDCEVLDDNTEVNRRESEENLLLMKDECHGIALDDLGSESAQYFPVSSKEIEEMVSYASSESAQYFPVVSRGSEEMISHTEHARINAWKTPEVIKKATEKGVPSRVGGATTKLNSSSAAYPPPQRPSSPTQLKAIPIKQADRWLAGGRDVSCTSAKHISVPPPVGKPQVQLPSGQHSLDQQQGDLWEEVDSS</sequence>
<dbReference type="Gene3D" id="3.80.10.10">
    <property type="entry name" value="Ribonuclease Inhibitor"/>
    <property type="match status" value="1"/>
</dbReference>
<dbReference type="InterPro" id="IPR042655">
    <property type="entry name" value="LRC72"/>
</dbReference>
<evidence type="ECO:0000313" key="3">
    <source>
        <dbReference type="Proteomes" id="UP000225706"/>
    </source>
</evidence>
<dbReference type="PANTHER" id="PTHR46759">
    <property type="entry name" value="LEUCINE-RICH REPEAT-CONTAINING PROTEIN 72"/>
    <property type="match status" value="1"/>
</dbReference>
<organism evidence="2 3">
    <name type="scientific">Stylophora pistillata</name>
    <name type="common">Smooth cauliflower coral</name>
    <dbReference type="NCBI Taxonomy" id="50429"/>
    <lineage>
        <taxon>Eukaryota</taxon>
        <taxon>Metazoa</taxon>
        <taxon>Cnidaria</taxon>
        <taxon>Anthozoa</taxon>
        <taxon>Hexacorallia</taxon>
        <taxon>Scleractinia</taxon>
        <taxon>Astrocoeniina</taxon>
        <taxon>Pocilloporidae</taxon>
        <taxon>Stylophora</taxon>
    </lineage>
</organism>
<dbReference type="STRING" id="50429.A0A2B4RS05"/>
<proteinExistence type="predicted"/>
<feature type="region of interest" description="Disordered" evidence="1">
    <location>
        <begin position="848"/>
        <end position="881"/>
    </location>
</feature>
<evidence type="ECO:0000256" key="1">
    <source>
        <dbReference type="SAM" id="MobiDB-lite"/>
    </source>
</evidence>
<dbReference type="SUPFAM" id="SSF52058">
    <property type="entry name" value="L domain-like"/>
    <property type="match status" value="1"/>
</dbReference>
<dbReference type="InterPro" id="IPR032675">
    <property type="entry name" value="LRR_dom_sf"/>
</dbReference>
<feature type="compositionally biased region" description="Polar residues" evidence="1">
    <location>
        <begin position="920"/>
        <end position="933"/>
    </location>
</feature>
<comment type="caution">
    <text evidence="2">The sequence shown here is derived from an EMBL/GenBank/DDBJ whole genome shotgun (WGS) entry which is preliminary data.</text>
</comment>
<gene>
    <name evidence="2" type="ORF">AWC38_SpisGene16452</name>
</gene>
<evidence type="ECO:0000313" key="2">
    <source>
        <dbReference type="EMBL" id="PFX19137.1"/>
    </source>
</evidence>
<feature type="region of interest" description="Disordered" evidence="1">
    <location>
        <begin position="903"/>
        <end position="942"/>
    </location>
</feature>